<sequence length="149" mass="15963">MRAGDDVVKKQTTVAVWVHGGEEQRRLESEKHGVGVMLKIDGGDLGAAAGQGCGKGRGTAVLGTSADRGSDREWRREEAVMIDGDWDFDGGCVGWLYSWAFELGICSDESRHECRGLKHGGGAVIAYRHGPEVMSDGEIQGSTGASRWL</sequence>
<dbReference type="Proteomes" id="UP001457282">
    <property type="component" value="Unassembled WGS sequence"/>
</dbReference>
<organism evidence="1 2">
    <name type="scientific">Rubus argutus</name>
    <name type="common">Southern blackberry</name>
    <dbReference type="NCBI Taxonomy" id="59490"/>
    <lineage>
        <taxon>Eukaryota</taxon>
        <taxon>Viridiplantae</taxon>
        <taxon>Streptophyta</taxon>
        <taxon>Embryophyta</taxon>
        <taxon>Tracheophyta</taxon>
        <taxon>Spermatophyta</taxon>
        <taxon>Magnoliopsida</taxon>
        <taxon>eudicotyledons</taxon>
        <taxon>Gunneridae</taxon>
        <taxon>Pentapetalae</taxon>
        <taxon>rosids</taxon>
        <taxon>fabids</taxon>
        <taxon>Rosales</taxon>
        <taxon>Rosaceae</taxon>
        <taxon>Rosoideae</taxon>
        <taxon>Rosoideae incertae sedis</taxon>
        <taxon>Rubus</taxon>
    </lineage>
</organism>
<gene>
    <name evidence="1" type="ORF">M0R45_001282</name>
</gene>
<evidence type="ECO:0000313" key="1">
    <source>
        <dbReference type="EMBL" id="KAK9903066.1"/>
    </source>
</evidence>
<accession>A0AAW1VL13</accession>
<keyword evidence="2" id="KW-1185">Reference proteome</keyword>
<name>A0AAW1VL13_RUBAR</name>
<reference evidence="1 2" key="1">
    <citation type="journal article" date="2023" name="G3 (Bethesda)">
        <title>A chromosome-length genome assembly and annotation of blackberry (Rubus argutus, cv. 'Hillquist').</title>
        <authorList>
            <person name="Bruna T."/>
            <person name="Aryal R."/>
            <person name="Dudchenko O."/>
            <person name="Sargent D.J."/>
            <person name="Mead D."/>
            <person name="Buti M."/>
            <person name="Cavallini A."/>
            <person name="Hytonen T."/>
            <person name="Andres J."/>
            <person name="Pham M."/>
            <person name="Weisz D."/>
            <person name="Mascagni F."/>
            <person name="Usai G."/>
            <person name="Natali L."/>
            <person name="Bassil N."/>
            <person name="Fernandez G.E."/>
            <person name="Lomsadze A."/>
            <person name="Armour M."/>
            <person name="Olukolu B."/>
            <person name="Poorten T."/>
            <person name="Britton C."/>
            <person name="Davik J."/>
            <person name="Ashrafi H."/>
            <person name="Aiden E.L."/>
            <person name="Borodovsky M."/>
            <person name="Worthington M."/>
        </authorList>
    </citation>
    <scope>NUCLEOTIDE SEQUENCE [LARGE SCALE GENOMIC DNA]</scope>
    <source>
        <strain evidence="1">PI 553951</strain>
    </source>
</reference>
<dbReference type="EMBL" id="JBEDUW010000240">
    <property type="protein sequence ID" value="KAK9903066.1"/>
    <property type="molecule type" value="Genomic_DNA"/>
</dbReference>
<protein>
    <submittedName>
        <fullName evidence="1">Uncharacterized protein</fullName>
    </submittedName>
</protein>
<dbReference type="AlphaFoldDB" id="A0AAW1VL13"/>
<evidence type="ECO:0000313" key="2">
    <source>
        <dbReference type="Proteomes" id="UP001457282"/>
    </source>
</evidence>
<proteinExistence type="predicted"/>
<comment type="caution">
    <text evidence="1">The sequence shown here is derived from an EMBL/GenBank/DDBJ whole genome shotgun (WGS) entry which is preliminary data.</text>
</comment>